<keyword evidence="1" id="KW-0812">Transmembrane</keyword>
<keyword evidence="1" id="KW-0472">Membrane</keyword>
<gene>
    <name evidence="2" type="ORF">AXF42_Ash009269</name>
</gene>
<organism evidence="2 3">
    <name type="scientific">Apostasia shenzhenica</name>
    <dbReference type="NCBI Taxonomy" id="1088818"/>
    <lineage>
        <taxon>Eukaryota</taxon>
        <taxon>Viridiplantae</taxon>
        <taxon>Streptophyta</taxon>
        <taxon>Embryophyta</taxon>
        <taxon>Tracheophyta</taxon>
        <taxon>Spermatophyta</taxon>
        <taxon>Magnoliopsida</taxon>
        <taxon>Liliopsida</taxon>
        <taxon>Asparagales</taxon>
        <taxon>Orchidaceae</taxon>
        <taxon>Apostasioideae</taxon>
        <taxon>Apostasia</taxon>
    </lineage>
</organism>
<accession>A0A2I0B3L1</accession>
<evidence type="ECO:0000256" key="1">
    <source>
        <dbReference type="SAM" id="Phobius"/>
    </source>
</evidence>
<evidence type="ECO:0000313" key="2">
    <source>
        <dbReference type="EMBL" id="PKA62383.1"/>
    </source>
</evidence>
<dbReference type="Proteomes" id="UP000236161">
    <property type="component" value="Unassembled WGS sequence"/>
</dbReference>
<feature type="transmembrane region" description="Helical" evidence="1">
    <location>
        <begin position="65"/>
        <end position="82"/>
    </location>
</feature>
<sequence>MRVPSYMRRSKGRQGSKALLCHLPPLCGHVWANRIVLGFLNNYQMESSDCYKFANASTKLRAKSLAVAEIVGLGAVAIALALDVKQSRVENVVLELGEEMSAC</sequence>
<keyword evidence="1" id="KW-1133">Transmembrane helix</keyword>
<dbReference type="AlphaFoldDB" id="A0A2I0B3L1"/>
<proteinExistence type="predicted"/>
<reference evidence="2 3" key="1">
    <citation type="journal article" date="2017" name="Nature">
        <title>The Apostasia genome and the evolution of orchids.</title>
        <authorList>
            <person name="Zhang G.Q."/>
            <person name="Liu K.W."/>
            <person name="Li Z."/>
            <person name="Lohaus R."/>
            <person name="Hsiao Y.Y."/>
            <person name="Niu S.C."/>
            <person name="Wang J.Y."/>
            <person name="Lin Y.C."/>
            <person name="Xu Q."/>
            <person name="Chen L.J."/>
            <person name="Yoshida K."/>
            <person name="Fujiwara S."/>
            <person name="Wang Z.W."/>
            <person name="Zhang Y.Q."/>
            <person name="Mitsuda N."/>
            <person name="Wang M."/>
            <person name="Liu G.H."/>
            <person name="Pecoraro L."/>
            <person name="Huang H.X."/>
            <person name="Xiao X.J."/>
            <person name="Lin M."/>
            <person name="Wu X.Y."/>
            <person name="Wu W.L."/>
            <person name="Chen Y.Y."/>
            <person name="Chang S.B."/>
            <person name="Sakamoto S."/>
            <person name="Ohme-Takagi M."/>
            <person name="Yagi M."/>
            <person name="Zeng S.J."/>
            <person name="Shen C.Y."/>
            <person name="Yeh C.M."/>
            <person name="Luo Y.B."/>
            <person name="Tsai W.C."/>
            <person name="Van de Peer Y."/>
            <person name="Liu Z.J."/>
        </authorList>
    </citation>
    <scope>NUCLEOTIDE SEQUENCE [LARGE SCALE GENOMIC DNA]</scope>
    <source>
        <strain evidence="3">cv. Shenzhen</strain>
        <tissue evidence="2">Stem</tissue>
    </source>
</reference>
<dbReference type="EMBL" id="KZ451917">
    <property type="protein sequence ID" value="PKA62383.1"/>
    <property type="molecule type" value="Genomic_DNA"/>
</dbReference>
<keyword evidence="3" id="KW-1185">Reference proteome</keyword>
<protein>
    <submittedName>
        <fullName evidence="2">Uncharacterized protein</fullName>
    </submittedName>
</protein>
<evidence type="ECO:0000313" key="3">
    <source>
        <dbReference type="Proteomes" id="UP000236161"/>
    </source>
</evidence>
<name>A0A2I0B3L1_9ASPA</name>